<proteinExistence type="predicted"/>
<evidence type="ECO:0000313" key="2">
    <source>
        <dbReference type="Proteomes" id="UP000006813"/>
    </source>
</evidence>
<dbReference type="PRINTS" id="PR02045">
    <property type="entry name" value="F138DOMAIN"/>
</dbReference>
<protein>
    <submittedName>
        <fullName evidence="1">Uncharacterized protein</fullName>
    </submittedName>
</protein>
<dbReference type="InParanoid" id="G5B1U0"/>
<name>G5B1U0_HETGA</name>
<dbReference type="STRING" id="10181.G5B1U0"/>
<reference evidence="1 2" key="1">
    <citation type="journal article" date="2011" name="Nature">
        <title>Genome sequencing reveals insights into physiology and longevity of the naked mole rat.</title>
        <authorList>
            <person name="Kim E.B."/>
            <person name="Fang X."/>
            <person name="Fushan A.A."/>
            <person name="Huang Z."/>
            <person name="Lobanov A.V."/>
            <person name="Han L."/>
            <person name="Marino S.M."/>
            <person name="Sun X."/>
            <person name="Turanov A.A."/>
            <person name="Yang P."/>
            <person name="Yim S.H."/>
            <person name="Zhao X."/>
            <person name="Kasaikina M.V."/>
            <person name="Stoletzki N."/>
            <person name="Peng C."/>
            <person name="Polak P."/>
            <person name="Xiong Z."/>
            <person name="Kiezun A."/>
            <person name="Zhu Y."/>
            <person name="Chen Y."/>
            <person name="Kryukov G.V."/>
            <person name="Zhang Q."/>
            <person name="Peshkin L."/>
            <person name="Yang L."/>
            <person name="Bronson R.T."/>
            <person name="Buffenstein R."/>
            <person name="Wang B."/>
            <person name="Han C."/>
            <person name="Li Q."/>
            <person name="Chen L."/>
            <person name="Zhao W."/>
            <person name="Sunyaev S.R."/>
            <person name="Park T.J."/>
            <person name="Zhang G."/>
            <person name="Wang J."/>
            <person name="Gladyshev V.N."/>
        </authorList>
    </citation>
    <scope>NUCLEOTIDE SEQUENCE [LARGE SCALE GENOMIC DNA]</scope>
</reference>
<dbReference type="PANTHER" id="PTHR12138:SF154">
    <property type="entry name" value="PROTEIN-SERINE_THREONINE PHOSPHATASE"/>
    <property type="match status" value="1"/>
</dbReference>
<dbReference type="AlphaFoldDB" id="G5B1U0"/>
<evidence type="ECO:0000313" key="1">
    <source>
        <dbReference type="EMBL" id="EHB03251.1"/>
    </source>
</evidence>
<feature type="non-terminal residue" evidence="1">
    <location>
        <position position="1"/>
    </location>
</feature>
<feature type="non-terminal residue" evidence="1">
    <location>
        <position position="93"/>
    </location>
</feature>
<dbReference type="PANTHER" id="PTHR12138">
    <property type="entry name" value="PRIMATE-EXPANDED PROTEIN FAMILY"/>
    <property type="match status" value="1"/>
</dbReference>
<dbReference type="EMBL" id="JH168044">
    <property type="protein sequence ID" value="EHB03251.1"/>
    <property type="molecule type" value="Genomic_DNA"/>
</dbReference>
<sequence length="93" mass="10121">FYFLFILRQDFTKSLSCPGWVQTCHSPASASQRAGITGMHHHAWLRLFSYGNCFGGVGPHYVAQAGLELLGSRNSPASASQAAGITVLWFCTK</sequence>
<dbReference type="Proteomes" id="UP000006813">
    <property type="component" value="Unassembled WGS sequence"/>
</dbReference>
<organism evidence="1 2">
    <name type="scientific">Heterocephalus glaber</name>
    <name type="common">Naked mole rat</name>
    <dbReference type="NCBI Taxonomy" id="10181"/>
    <lineage>
        <taxon>Eukaryota</taxon>
        <taxon>Metazoa</taxon>
        <taxon>Chordata</taxon>
        <taxon>Craniata</taxon>
        <taxon>Vertebrata</taxon>
        <taxon>Euteleostomi</taxon>
        <taxon>Mammalia</taxon>
        <taxon>Eutheria</taxon>
        <taxon>Euarchontoglires</taxon>
        <taxon>Glires</taxon>
        <taxon>Rodentia</taxon>
        <taxon>Hystricomorpha</taxon>
        <taxon>Bathyergidae</taxon>
        <taxon>Heterocephalus</taxon>
    </lineage>
</organism>
<gene>
    <name evidence="1" type="ORF">GW7_10939</name>
</gene>
<accession>G5B1U0</accession>